<proteinExistence type="predicted"/>
<gene>
    <name evidence="1" type="primary">WBGene00203921</name>
</gene>
<dbReference type="Proteomes" id="UP000005239">
    <property type="component" value="Unassembled WGS sequence"/>
</dbReference>
<organism evidence="1 2">
    <name type="scientific">Pristionchus pacificus</name>
    <name type="common">Parasitic nematode worm</name>
    <dbReference type="NCBI Taxonomy" id="54126"/>
    <lineage>
        <taxon>Eukaryota</taxon>
        <taxon>Metazoa</taxon>
        <taxon>Ecdysozoa</taxon>
        <taxon>Nematoda</taxon>
        <taxon>Chromadorea</taxon>
        <taxon>Rhabditida</taxon>
        <taxon>Rhabditina</taxon>
        <taxon>Diplogasteromorpha</taxon>
        <taxon>Diplogasteroidea</taxon>
        <taxon>Neodiplogasteridae</taxon>
        <taxon>Pristionchus</taxon>
    </lineage>
</organism>
<name>A0A2A6D1E3_PRIPA</name>
<evidence type="ECO:0000313" key="2">
    <source>
        <dbReference type="Proteomes" id="UP000005239"/>
    </source>
</evidence>
<accession>A0A2A6D1E3</accession>
<sequence>MLRNSTDISRFVSSIFSFSRNSVYSYWKAAHTR</sequence>
<dbReference type="EnsemblMetazoa" id="PPA31056.1">
    <property type="protein sequence ID" value="PPA31056.1"/>
    <property type="gene ID" value="WBGene00203921"/>
</dbReference>
<evidence type="ECO:0000313" key="1">
    <source>
        <dbReference type="EnsemblMetazoa" id="PPA31056.1"/>
    </source>
</evidence>
<reference evidence="1" key="2">
    <citation type="submission" date="2022-06" db="UniProtKB">
        <authorList>
            <consortium name="EnsemblMetazoa"/>
        </authorList>
    </citation>
    <scope>IDENTIFICATION</scope>
    <source>
        <strain evidence="1">PS312</strain>
    </source>
</reference>
<dbReference type="AlphaFoldDB" id="A0A2A6D1E3"/>
<accession>A0A8R1UI50</accession>
<protein>
    <submittedName>
        <fullName evidence="1">Uncharacterized protein</fullName>
    </submittedName>
</protein>
<keyword evidence="2" id="KW-1185">Reference proteome</keyword>
<reference evidence="2" key="1">
    <citation type="journal article" date="2008" name="Nat. Genet.">
        <title>The Pristionchus pacificus genome provides a unique perspective on nematode lifestyle and parasitism.</title>
        <authorList>
            <person name="Dieterich C."/>
            <person name="Clifton S.W."/>
            <person name="Schuster L.N."/>
            <person name="Chinwalla A."/>
            <person name="Delehaunty K."/>
            <person name="Dinkelacker I."/>
            <person name="Fulton L."/>
            <person name="Fulton R."/>
            <person name="Godfrey J."/>
            <person name="Minx P."/>
            <person name="Mitreva M."/>
            <person name="Roeseler W."/>
            <person name="Tian H."/>
            <person name="Witte H."/>
            <person name="Yang S.P."/>
            <person name="Wilson R.K."/>
            <person name="Sommer R.J."/>
        </authorList>
    </citation>
    <scope>NUCLEOTIDE SEQUENCE [LARGE SCALE GENOMIC DNA]</scope>
    <source>
        <strain evidence="2">PS312</strain>
    </source>
</reference>